<gene>
    <name evidence="7" type="ORF">PO878_02970</name>
</gene>
<protein>
    <submittedName>
        <fullName evidence="7">FGGY-family carbohydrate kinase</fullName>
    </submittedName>
</protein>
<comment type="similarity">
    <text evidence="1">Belongs to the FGGY kinase family.</text>
</comment>
<dbReference type="KEGG" id="ima:PO878_02970"/>
<dbReference type="InterPro" id="IPR050406">
    <property type="entry name" value="FGGY_Carb_Kinase"/>
</dbReference>
<evidence type="ECO:0000259" key="5">
    <source>
        <dbReference type="Pfam" id="PF00370"/>
    </source>
</evidence>
<name>A0AAE9Y6N9_9ACTN</name>
<dbReference type="InterPro" id="IPR043129">
    <property type="entry name" value="ATPase_NBD"/>
</dbReference>
<dbReference type="Pfam" id="PF00370">
    <property type="entry name" value="FGGY_N"/>
    <property type="match status" value="1"/>
</dbReference>
<dbReference type="InterPro" id="IPR018485">
    <property type="entry name" value="FGGY_C"/>
</dbReference>
<organism evidence="7 8">
    <name type="scientific">Iamia majanohamensis</name>
    <dbReference type="NCBI Taxonomy" id="467976"/>
    <lineage>
        <taxon>Bacteria</taxon>
        <taxon>Bacillati</taxon>
        <taxon>Actinomycetota</taxon>
        <taxon>Acidimicrobiia</taxon>
        <taxon>Acidimicrobiales</taxon>
        <taxon>Iamiaceae</taxon>
        <taxon>Iamia</taxon>
    </lineage>
</organism>
<dbReference type="PIRSF" id="PIRSF000538">
    <property type="entry name" value="GlpK"/>
    <property type="match status" value="1"/>
</dbReference>
<keyword evidence="2" id="KW-0119">Carbohydrate metabolism</keyword>
<evidence type="ECO:0000256" key="3">
    <source>
        <dbReference type="ARBA" id="ARBA00022679"/>
    </source>
</evidence>
<dbReference type="SUPFAM" id="SSF53067">
    <property type="entry name" value="Actin-like ATPase domain"/>
    <property type="match status" value="2"/>
</dbReference>
<dbReference type="Proteomes" id="UP001216390">
    <property type="component" value="Chromosome"/>
</dbReference>
<evidence type="ECO:0000256" key="4">
    <source>
        <dbReference type="ARBA" id="ARBA00022777"/>
    </source>
</evidence>
<dbReference type="RefSeq" id="WP_272737205.1">
    <property type="nucleotide sequence ID" value="NZ_CP116942.1"/>
</dbReference>
<keyword evidence="8" id="KW-1185">Reference proteome</keyword>
<evidence type="ECO:0000256" key="2">
    <source>
        <dbReference type="ARBA" id="ARBA00022629"/>
    </source>
</evidence>
<dbReference type="EMBL" id="CP116942">
    <property type="protein sequence ID" value="WCO67684.1"/>
    <property type="molecule type" value="Genomic_DNA"/>
</dbReference>
<dbReference type="PANTHER" id="PTHR43095">
    <property type="entry name" value="SUGAR KINASE"/>
    <property type="match status" value="1"/>
</dbReference>
<sequence length="512" mass="54925">MTDPHILAIDLGTGGPKAALVDLRGRIAAHEVETTEVILLPPDGAEQDPHDWWRAISDAVTRLVASAPEEARSLVGVAVTSQWTGTVAVDHDGRPLGNAIIWMDSRGAAQIAEVVGGRVNVLGYDPRRLAHWLRVTGGVPSHSGKDSIAHILWLKDQRPDVYDAAERFLEPADYINLRLTGRAVTSHDCAVMHWLTDNRDRDDIHYDPQLLAWTGVDKAKLPPLVPSASVVGQLLEEVATAWGIAAGLPVTTAMGDVHAAIVGSGAVRELEPHLYLGTSSWLSCHLPAKRTDLRHNMAALPAALPGTYFLANEHESAGACLLHARDRLGLVRDLDELNEVAATAPAGSHGLIYLPWLNGERTPVDDHTIRGGWTNLGLGHDRADLLRSILEGVAYNSRWLLEVVESFTKAQLGPVAVIGGGARSDLWCQIHADVMGRPIRRVEGHLHAGARGAALVGAVALGLREVEELDGLVGVEREFTPDPATAATYDELHAAFLATYKATKGIHAGLNG</sequence>
<feature type="domain" description="Carbohydrate kinase FGGY N-terminal" evidence="5">
    <location>
        <begin position="6"/>
        <end position="263"/>
    </location>
</feature>
<dbReference type="AlphaFoldDB" id="A0AAE9Y6N9"/>
<evidence type="ECO:0000256" key="1">
    <source>
        <dbReference type="ARBA" id="ARBA00009156"/>
    </source>
</evidence>
<dbReference type="InterPro" id="IPR000577">
    <property type="entry name" value="Carb_kinase_FGGY"/>
</dbReference>
<accession>A0AAE9Y6N9</accession>
<evidence type="ECO:0000313" key="7">
    <source>
        <dbReference type="EMBL" id="WCO67684.1"/>
    </source>
</evidence>
<keyword evidence="3" id="KW-0808">Transferase</keyword>
<dbReference type="GO" id="GO:0016301">
    <property type="term" value="F:kinase activity"/>
    <property type="evidence" value="ECO:0007669"/>
    <property type="project" value="UniProtKB-KW"/>
</dbReference>
<reference evidence="7" key="1">
    <citation type="submission" date="2023-01" db="EMBL/GenBank/DDBJ databases">
        <title>The diversity of Class Acidimicrobiia in South China Sea sediment environments and the proposal of Iamia marina sp. nov., a novel species of the genus Iamia.</title>
        <authorList>
            <person name="He Y."/>
            <person name="Tian X."/>
        </authorList>
    </citation>
    <scope>NUCLEOTIDE SEQUENCE</scope>
    <source>
        <strain evidence="7">DSM 19957</strain>
    </source>
</reference>
<evidence type="ECO:0000259" key="6">
    <source>
        <dbReference type="Pfam" id="PF02782"/>
    </source>
</evidence>
<feature type="domain" description="Carbohydrate kinase FGGY C-terminal" evidence="6">
    <location>
        <begin position="301"/>
        <end position="461"/>
    </location>
</feature>
<dbReference type="Pfam" id="PF02782">
    <property type="entry name" value="FGGY_C"/>
    <property type="match status" value="1"/>
</dbReference>
<dbReference type="CDD" id="cd07805">
    <property type="entry name" value="ASKHA_NBD_FGGY_CvXK-like"/>
    <property type="match status" value="1"/>
</dbReference>
<dbReference type="InterPro" id="IPR018484">
    <property type="entry name" value="FGGY_N"/>
</dbReference>
<keyword evidence="4 7" id="KW-0418">Kinase</keyword>
<dbReference type="PANTHER" id="PTHR43095:SF5">
    <property type="entry name" value="XYLULOSE KINASE"/>
    <property type="match status" value="1"/>
</dbReference>
<evidence type="ECO:0000313" key="8">
    <source>
        <dbReference type="Proteomes" id="UP001216390"/>
    </source>
</evidence>
<proteinExistence type="inferred from homology"/>
<keyword evidence="2" id="KW-0859">Xylose metabolism</keyword>
<dbReference type="GO" id="GO:0042732">
    <property type="term" value="P:D-xylose metabolic process"/>
    <property type="evidence" value="ECO:0007669"/>
    <property type="project" value="UniProtKB-KW"/>
</dbReference>
<dbReference type="Gene3D" id="3.30.420.40">
    <property type="match status" value="2"/>
</dbReference>